<gene>
    <name evidence="2" type="ORF">ACFOOQ_04420</name>
</gene>
<keyword evidence="1" id="KW-0472">Membrane</keyword>
<dbReference type="InterPro" id="IPR008523">
    <property type="entry name" value="DUF805"/>
</dbReference>
<evidence type="ECO:0000313" key="3">
    <source>
        <dbReference type="Proteomes" id="UP001595711"/>
    </source>
</evidence>
<dbReference type="Pfam" id="PF05656">
    <property type="entry name" value="DUF805"/>
    <property type="match status" value="1"/>
</dbReference>
<keyword evidence="3" id="KW-1185">Reference proteome</keyword>
<feature type="transmembrane region" description="Helical" evidence="1">
    <location>
        <begin position="95"/>
        <end position="116"/>
    </location>
</feature>
<feature type="transmembrane region" description="Helical" evidence="1">
    <location>
        <begin position="21"/>
        <end position="41"/>
    </location>
</feature>
<dbReference type="EMBL" id="JBHRYJ010000001">
    <property type="protein sequence ID" value="MFC3674776.1"/>
    <property type="molecule type" value="Genomic_DNA"/>
</dbReference>
<dbReference type="PANTHER" id="PTHR34980">
    <property type="entry name" value="INNER MEMBRANE PROTEIN-RELATED-RELATED"/>
    <property type="match status" value="1"/>
</dbReference>
<keyword evidence="1" id="KW-0812">Transmembrane</keyword>
<keyword evidence="1" id="KW-1133">Transmembrane helix</keyword>
<feature type="transmembrane region" description="Helical" evidence="1">
    <location>
        <begin position="66"/>
        <end position="83"/>
    </location>
</feature>
<reference evidence="3" key="1">
    <citation type="journal article" date="2019" name="Int. J. Syst. Evol. Microbiol.">
        <title>The Global Catalogue of Microorganisms (GCM) 10K type strain sequencing project: providing services to taxonomists for standard genome sequencing and annotation.</title>
        <authorList>
            <consortium name="The Broad Institute Genomics Platform"/>
            <consortium name="The Broad Institute Genome Sequencing Center for Infectious Disease"/>
            <person name="Wu L."/>
            <person name="Ma J."/>
        </authorList>
    </citation>
    <scope>NUCLEOTIDE SEQUENCE [LARGE SCALE GENOMIC DNA]</scope>
    <source>
        <strain evidence="3">KCTC 42182</strain>
    </source>
</reference>
<proteinExistence type="predicted"/>
<evidence type="ECO:0000313" key="2">
    <source>
        <dbReference type="EMBL" id="MFC3674776.1"/>
    </source>
</evidence>
<evidence type="ECO:0000256" key="1">
    <source>
        <dbReference type="SAM" id="Phobius"/>
    </source>
</evidence>
<sequence length="137" mass="15284">MLRTLVASFDPRRRRSRKYYLAFYMALIALGMALMVIYFLVDLVLGQVLNLHIAAADIEESSWFEALNWGVSIVVAVLGLAVIAQRCHDIGWPGWLALVALIPYLGIVFWLVLFFIPGTRGPNRYGPVPQDGPPDPA</sequence>
<dbReference type="PANTHER" id="PTHR34980:SF3">
    <property type="entry name" value="BLR8105 PROTEIN"/>
    <property type="match status" value="1"/>
</dbReference>
<name>A0ABV7VDS7_9PROT</name>
<organism evidence="2 3">
    <name type="scientific">Ferrovibrio xuzhouensis</name>
    <dbReference type="NCBI Taxonomy" id="1576914"/>
    <lineage>
        <taxon>Bacteria</taxon>
        <taxon>Pseudomonadati</taxon>
        <taxon>Pseudomonadota</taxon>
        <taxon>Alphaproteobacteria</taxon>
        <taxon>Rhodospirillales</taxon>
        <taxon>Rhodospirillaceae</taxon>
        <taxon>Ferrovibrio</taxon>
    </lineage>
</organism>
<dbReference type="RefSeq" id="WP_379722219.1">
    <property type="nucleotide sequence ID" value="NZ_JBHRYJ010000001.1"/>
</dbReference>
<accession>A0ABV7VDS7</accession>
<comment type="caution">
    <text evidence="2">The sequence shown here is derived from an EMBL/GenBank/DDBJ whole genome shotgun (WGS) entry which is preliminary data.</text>
</comment>
<protein>
    <submittedName>
        <fullName evidence="2">DUF805 domain-containing protein</fullName>
    </submittedName>
</protein>
<dbReference type="Proteomes" id="UP001595711">
    <property type="component" value="Unassembled WGS sequence"/>
</dbReference>